<dbReference type="GO" id="GO:0005886">
    <property type="term" value="C:plasma membrane"/>
    <property type="evidence" value="ECO:0007669"/>
    <property type="project" value="UniProtKB-SubCell"/>
</dbReference>
<evidence type="ECO:0000313" key="14">
    <source>
        <dbReference type="EMBL" id="GAU40711.1"/>
    </source>
</evidence>
<evidence type="ECO:0000259" key="13">
    <source>
        <dbReference type="Pfam" id="PF08263"/>
    </source>
</evidence>
<dbReference type="InterPro" id="IPR013210">
    <property type="entry name" value="LRR_N_plant-typ"/>
</dbReference>
<keyword evidence="5 12" id="KW-0812">Transmembrane</keyword>
<keyword evidence="3" id="KW-1003">Cell membrane</keyword>
<evidence type="ECO:0000256" key="8">
    <source>
        <dbReference type="ARBA" id="ARBA00022989"/>
    </source>
</evidence>
<gene>
    <name evidence="14" type="ORF">TSUD_263610</name>
</gene>
<keyword evidence="9 12" id="KW-0472">Membrane</keyword>
<protein>
    <recommendedName>
        <fullName evidence="13">Leucine-rich repeat-containing N-terminal plant-type domain-containing protein</fullName>
    </recommendedName>
</protein>
<dbReference type="OrthoDB" id="1394818at2759"/>
<dbReference type="FunFam" id="3.80.10.10:FF:000041">
    <property type="entry name" value="LRR receptor-like serine/threonine-protein kinase ERECTA"/>
    <property type="match status" value="1"/>
</dbReference>
<dbReference type="AlphaFoldDB" id="A0A2Z6NAF5"/>
<keyword evidence="7" id="KW-0677">Repeat</keyword>
<dbReference type="Gene3D" id="3.80.10.10">
    <property type="entry name" value="Ribonuclease Inhibitor"/>
    <property type="match status" value="5"/>
</dbReference>
<keyword evidence="10" id="KW-0675">Receptor</keyword>
<dbReference type="Pfam" id="PF00560">
    <property type="entry name" value="LRR_1"/>
    <property type="match status" value="7"/>
</dbReference>
<dbReference type="SMART" id="SM00369">
    <property type="entry name" value="LRR_TYP"/>
    <property type="match status" value="9"/>
</dbReference>
<evidence type="ECO:0000256" key="12">
    <source>
        <dbReference type="SAM" id="Phobius"/>
    </source>
</evidence>
<dbReference type="PROSITE" id="PS51450">
    <property type="entry name" value="LRR"/>
    <property type="match status" value="3"/>
</dbReference>
<comment type="similarity">
    <text evidence="2">Belongs to the RLP family.</text>
</comment>
<dbReference type="InterPro" id="IPR001611">
    <property type="entry name" value="Leu-rich_rpt"/>
</dbReference>
<sequence>MKLVKIQIAFSYVDMSNNYFDGPIPDELMQFKALNALNLSHNAILSHIPASVGNLKNLESMDFSNNSLNGEIPRDLSSLYFLEYLNLSFNHLAGEIPLGTQIQSFDADSFKGNQRLCGPPLTNKCGVDGTQGMPPPASETPLSQNESSVDWSFLTWNERLYRFIPRLDFMYEQHEGKSLINSTTNNFVVNGYCRGHQRSLLLHLKTNLIFNNEKSSKLVHWNQSDDDCCQWHAVTCKDGYVTVLDLSQESISGGLNDTSALFSLQYLQNLNLAFNGFGSVIPQELHKLQNLRYLNLSNAGFEGQVPKEISHLKRLVTLDLSSSFNSHHTLKLENPNIAMLVQNLTNITELYLDGVAISASGEEWGRPLSLLEGLRVLSMSSCNLSGPIDSSLAKLQSLTVLKLSRNKLSSIVPNSFANFSNLTTLQLSNSGLNGSFPQDIFQIHTLKVLDISNNKYLHGSLPDFLRHLCIHSLDLHNTNFSGQLPDATSHLKQLSTIDLSYCQFNGTLPTSMTELTQLVYLDLSSNYFTGPLPSFNMSKNLKFLSVSLNHLSGDLPSNHFEGLVNLVSIDLGFNSFNGNIPSSLLKLPYLRELKLPSNQLSGLLVEFGNASSPVLEILDLGRNNVHGYIPVSLFNLRTLRVIKLSSNKLNGTIQLDVIRRLSNLTTLGLSHNNLSIDVSFRDDHGLSTFPEMRSVLLASCKLRAMPSFLRNQSKLVSLDLSNNEIRGSIPNWIWQLESLISLNLSKNSLTNFEESFWNLSSNLFIVDLSSNQLQGPISFIPKYASYLDYSNNKLSSTIPPDIGNYLPFICQLFLSNNSFNGEIHESFCNASSLRLLDLSHNNFDGIIPKCFLALSNSLRMLNFGGNKLRGNIPDTISPNSCALRYLDLNDNILDGIIPKSLVNCNKLQVLNLGNNVLTDKFPCFLSNISTLRVMVLRSNKLHGSIECPNNTGNWEMLHIVDLASNNLSGTIPGSLLTSWKAMMRNEDKLGPEFGHLFFEVSDNFQYMTLKILLAHMNKYLAMKLLKLVANVSHDVLDQGFADVNSMDPARFQDSVMIINKGQQMKLVKIQTAFTYVDMSNNYLEGTIPDELMQFKALNALNLSHNAFVGHIPPYVGNLKNLESMDLSNNSLSGEIPQELSSLYFLEYLNLSFNHLVGKIPTGTQIQSFDADSFKGNDGLYGAPLTNNCGNYETQQSPPPTSETPHSHNESSIDWSFLSMELGFIFGFGVFVVPILCWKKLRLWYSKHVDEMLYRFIPQLDYVYEQHEGKRYRTLRWKY</sequence>
<dbReference type="PANTHER" id="PTHR48061">
    <property type="entry name" value="LEUCINE-RICH REPEAT RECEPTOR PROTEIN KINASE EMS1-LIKE-RELATED"/>
    <property type="match status" value="1"/>
</dbReference>
<evidence type="ECO:0000256" key="11">
    <source>
        <dbReference type="ARBA" id="ARBA00023180"/>
    </source>
</evidence>
<dbReference type="Pfam" id="PF13855">
    <property type="entry name" value="LRR_8"/>
    <property type="match status" value="4"/>
</dbReference>
<name>A0A2Z6NAF5_TRISU</name>
<dbReference type="SUPFAM" id="SSF52058">
    <property type="entry name" value="L domain-like"/>
    <property type="match status" value="2"/>
</dbReference>
<dbReference type="FunFam" id="3.80.10.10:FF:000111">
    <property type="entry name" value="LRR receptor-like serine/threonine-protein kinase ERECTA"/>
    <property type="match status" value="2"/>
</dbReference>
<dbReference type="InterPro" id="IPR003591">
    <property type="entry name" value="Leu-rich_rpt_typical-subtyp"/>
</dbReference>
<dbReference type="InterPro" id="IPR032675">
    <property type="entry name" value="LRR_dom_sf"/>
</dbReference>
<dbReference type="FunFam" id="3.80.10.10:FF:000095">
    <property type="entry name" value="LRR receptor-like serine/threonine-protein kinase GSO1"/>
    <property type="match status" value="1"/>
</dbReference>
<feature type="transmembrane region" description="Helical" evidence="12">
    <location>
        <begin position="1214"/>
        <end position="1237"/>
    </location>
</feature>
<dbReference type="EMBL" id="DF973822">
    <property type="protein sequence ID" value="GAU40711.1"/>
    <property type="molecule type" value="Genomic_DNA"/>
</dbReference>
<accession>A0A2Z6NAF5</accession>
<evidence type="ECO:0000256" key="9">
    <source>
        <dbReference type="ARBA" id="ARBA00023136"/>
    </source>
</evidence>
<evidence type="ECO:0000313" key="15">
    <source>
        <dbReference type="Proteomes" id="UP000242715"/>
    </source>
</evidence>
<keyword evidence="4" id="KW-0433">Leucine-rich repeat</keyword>
<evidence type="ECO:0000256" key="5">
    <source>
        <dbReference type="ARBA" id="ARBA00022692"/>
    </source>
</evidence>
<evidence type="ECO:0000256" key="6">
    <source>
        <dbReference type="ARBA" id="ARBA00022729"/>
    </source>
</evidence>
<evidence type="ECO:0000256" key="3">
    <source>
        <dbReference type="ARBA" id="ARBA00022475"/>
    </source>
</evidence>
<dbReference type="PRINTS" id="PR00019">
    <property type="entry name" value="LEURICHRPT"/>
</dbReference>
<dbReference type="PANTHER" id="PTHR48061:SF2">
    <property type="entry name" value="RECEPTOR LIKE PROTEIN 30-LIKE"/>
    <property type="match status" value="1"/>
</dbReference>
<dbReference type="Pfam" id="PF08263">
    <property type="entry name" value="LRRNT_2"/>
    <property type="match status" value="1"/>
</dbReference>
<proteinExistence type="inferred from homology"/>
<keyword evidence="11" id="KW-0325">Glycoprotein</keyword>
<organism evidence="14 15">
    <name type="scientific">Trifolium subterraneum</name>
    <name type="common">Subterranean clover</name>
    <dbReference type="NCBI Taxonomy" id="3900"/>
    <lineage>
        <taxon>Eukaryota</taxon>
        <taxon>Viridiplantae</taxon>
        <taxon>Streptophyta</taxon>
        <taxon>Embryophyta</taxon>
        <taxon>Tracheophyta</taxon>
        <taxon>Spermatophyta</taxon>
        <taxon>Magnoliopsida</taxon>
        <taxon>eudicotyledons</taxon>
        <taxon>Gunneridae</taxon>
        <taxon>Pentapetalae</taxon>
        <taxon>rosids</taxon>
        <taxon>fabids</taxon>
        <taxon>Fabales</taxon>
        <taxon>Fabaceae</taxon>
        <taxon>Papilionoideae</taxon>
        <taxon>50 kb inversion clade</taxon>
        <taxon>NPAAA clade</taxon>
        <taxon>Hologalegina</taxon>
        <taxon>IRL clade</taxon>
        <taxon>Trifolieae</taxon>
        <taxon>Trifolium</taxon>
    </lineage>
</organism>
<reference evidence="15" key="1">
    <citation type="journal article" date="2017" name="Front. Plant Sci.">
        <title>Climate Clever Clovers: New Paradigm to Reduce the Environmental Footprint of Ruminants by Breeding Low Methanogenic Forages Utilizing Haplotype Variation.</title>
        <authorList>
            <person name="Kaur P."/>
            <person name="Appels R."/>
            <person name="Bayer P.E."/>
            <person name="Keeble-Gagnere G."/>
            <person name="Wang J."/>
            <person name="Hirakawa H."/>
            <person name="Shirasawa K."/>
            <person name="Vercoe P."/>
            <person name="Stefanova K."/>
            <person name="Durmic Z."/>
            <person name="Nichols P."/>
            <person name="Revell C."/>
            <person name="Isobe S.N."/>
            <person name="Edwards D."/>
            <person name="Erskine W."/>
        </authorList>
    </citation>
    <scope>NUCLEOTIDE SEQUENCE [LARGE SCALE GENOMIC DNA]</scope>
    <source>
        <strain evidence="15">cv. Daliak</strain>
    </source>
</reference>
<dbReference type="InterPro" id="IPR046956">
    <property type="entry name" value="RLP23-like"/>
</dbReference>
<keyword evidence="15" id="KW-1185">Reference proteome</keyword>
<comment type="subcellular location">
    <subcellularLocation>
        <location evidence="1">Cell membrane</location>
        <topology evidence="1">Single-pass type I membrane protein</topology>
    </subcellularLocation>
</comment>
<dbReference type="SUPFAM" id="SSF52047">
    <property type="entry name" value="RNI-like"/>
    <property type="match status" value="2"/>
</dbReference>
<feature type="domain" description="Leucine-rich repeat-containing N-terminal plant-type" evidence="13">
    <location>
        <begin position="196"/>
        <end position="236"/>
    </location>
</feature>
<evidence type="ECO:0000256" key="4">
    <source>
        <dbReference type="ARBA" id="ARBA00022614"/>
    </source>
</evidence>
<evidence type="ECO:0000256" key="1">
    <source>
        <dbReference type="ARBA" id="ARBA00004251"/>
    </source>
</evidence>
<keyword evidence="6" id="KW-0732">Signal</keyword>
<evidence type="ECO:0000256" key="2">
    <source>
        <dbReference type="ARBA" id="ARBA00009592"/>
    </source>
</evidence>
<dbReference type="Proteomes" id="UP000242715">
    <property type="component" value="Unassembled WGS sequence"/>
</dbReference>
<evidence type="ECO:0000256" key="7">
    <source>
        <dbReference type="ARBA" id="ARBA00022737"/>
    </source>
</evidence>
<evidence type="ECO:0000256" key="10">
    <source>
        <dbReference type="ARBA" id="ARBA00023170"/>
    </source>
</evidence>
<keyword evidence="8 12" id="KW-1133">Transmembrane helix</keyword>